<dbReference type="EMBL" id="CABFWF030000011">
    <property type="protein sequence ID" value="CAD7036350.1"/>
    <property type="molecule type" value="Genomic_DNA"/>
</dbReference>
<feature type="region of interest" description="Disordered" evidence="1">
    <location>
        <begin position="140"/>
        <end position="164"/>
    </location>
</feature>
<reference evidence="2 3" key="1">
    <citation type="submission" date="2020-11" db="EMBL/GenBank/DDBJ databases">
        <authorList>
            <person name="Lassalle F."/>
        </authorList>
    </citation>
    <scope>NUCLEOTIDE SEQUENCE [LARGE SCALE GENOMIC DNA]</scope>
    <source>
        <strain evidence="2 3">JC140</strain>
    </source>
</reference>
<dbReference type="InterPro" id="IPR036390">
    <property type="entry name" value="WH_DNA-bd_sf"/>
</dbReference>
<evidence type="ECO:0000313" key="3">
    <source>
        <dbReference type="Proteomes" id="UP000606921"/>
    </source>
</evidence>
<dbReference type="InterPro" id="IPR036388">
    <property type="entry name" value="WH-like_DNA-bd_sf"/>
</dbReference>
<dbReference type="Pfam" id="PF13730">
    <property type="entry name" value="HTH_36"/>
    <property type="match status" value="1"/>
</dbReference>
<keyword evidence="3" id="KW-1185">Reference proteome</keyword>
<dbReference type="SUPFAM" id="SSF46785">
    <property type="entry name" value="Winged helix' DNA-binding domain"/>
    <property type="match status" value="1"/>
</dbReference>
<sequence length="164" mass="18411">MEETVKAKPPDVQALKQNEKKWTPTLMKAGWSAFPNIIIEKQRALGLDAMDMNILLHLVQYWWLEENVPHPSVATIAEAIGVTPRAIQKRVTALQAAGLITREERRHSKFGSQTNLYRFDGLIAACKPFAEEKVAAAKKKAEEDKARVKRKKPKLVVNNDTPGS</sequence>
<evidence type="ECO:0000313" key="2">
    <source>
        <dbReference type="EMBL" id="CAD7036350.1"/>
    </source>
</evidence>
<proteinExistence type="predicted"/>
<evidence type="ECO:0000256" key="1">
    <source>
        <dbReference type="SAM" id="MobiDB-lite"/>
    </source>
</evidence>
<name>A0ABN7JPN1_9HYPH</name>
<gene>
    <name evidence="2" type="ORF">REJC140_03524</name>
</gene>
<accession>A0ABN7JPN1</accession>
<comment type="caution">
    <text evidence="2">The sequence shown here is derived from an EMBL/GenBank/DDBJ whole genome shotgun (WGS) entry which is preliminary data.</text>
</comment>
<protein>
    <submittedName>
        <fullName evidence="2">Helix-turn-helix domain-containing protein</fullName>
    </submittedName>
</protein>
<dbReference type="Proteomes" id="UP000606921">
    <property type="component" value="Unassembled WGS sequence"/>
</dbReference>
<dbReference type="Gene3D" id="1.10.10.10">
    <property type="entry name" value="Winged helix-like DNA-binding domain superfamily/Winged helix DNA-binding domain"/>
    <property type="match status" value="1"/>
</dbReference>
<organism evidence="2 3">
    <name type="scientific">Pseudorhizobium endolithicum</name>
    <dbReference type="NCBI Taxonomy" id="1191678"/>
    <lineage>
        <taxon>Bacteria</taxon>
        <taxon>Pseudomonadati</taxon>
        <taxon>Pseudomonadota</taxon>
        <taxon>Alphaproteobacteria</taxon>
        <taxon>Hyphomicrobiales</taxon>
        <taxon>Rhizobiaceae</taxon>
        <taxon>Rhizobium/Agrobacterium group</taxon>
        <taxon>Pseudorhizobium</taxon>
    </lineage>
</organism>